<feature type="region of interest" description="Disordered" evidence="1">
    <location>
        <begin position="16"/>
        <end position="94"/>
    </location>
</feature>
<dbReference type="EMBL" id="JAAALK010000284">
    <property type="protein sequence ID" value="KAG8068191.1"/>
    <property type="molecule type" value="Genomic_DNA"/>
</dbReference>
<reference evidence="2" key="1">
    <citation type="journal article" date="2021" name="bioRxiv">
        <title>Whole Genome Assembly and Annotation of Northern Wild Rice, Zizania palustris L., Supports a Whole Genome Duplication in the Zizania Genus.</title>
        <authorList>
            <person name="Haas M."/>
            <person name="Kono T."/>
            <person name="Macchietto M."/>
            <person name="Millas R."/>
            <person name="McGilp L."/>
            <person name="Shao M."/>
            <person name="Duquette J."/>
            <person name="Hirsch C.N."/>
            <person name="Kimball J."/>
        </authorList>
    </citation>
    <scope>NUCLEOTIDE SEQUENCE</scope>
    <source>
        <tissue evidence="2">Fresh leaf tissue</tissue>
    </source>
</reference>
<keyword evidence="3" id="KW-1185">Reference proteome</keyword>
<evidence type="ECO:0000313" key="3">
    <source>
        <dbReference type="Proteomes" id="UP000729402"/>
    </source>
</evidence>
<proteinExistence type="predicted"/>
<evidence type="ECO:0000313" key="2">
    <source>
        <dbReference type="EMBL" id="KAG8068191.1"/>
    </source>
</evidence>
<feature type="compositionally biased region" description="Low complexity" evidence="1">
    <location>
        <begin position="16"/>
        <end position="31"/>
    </location>
</feature>
<feature type="compositionally biased region" description="Basic and acidic residues" evidence="1">
    <location>
        <begin position="71"/>
        <end position="91"/>
    </location>
</feature>
<dbReference type="Proteomes" id="UP000729402">
    <property type="component" value="Unassembled WGS sequence"/>
</dbReference>
<protein>
    <submittedName>
        <fullName evidence="2">Uncharacterized protein</fullName>
    </submittedName>
</protein>
<name>A0A8J5VR34_ZIZPA</name>
<evidence type="ECO:0000256" key="1">
    <source>
        <dbReference type="SAM" id="MobiDB-lite"/>
    </source>
</evidence>
<accession>A0A8J5VR34</accession>
<organism evidence="2 3">
    <name type="scientific">Zizania palustris</name>
    <name type="common">Northern wild rice</name>
    <dbReference type="NCBI Taxonomy" id="103762"/>
    <lineage>
        <taxon>Eukaryota</taxon>
        <taxon>Viridiplantae</taxon>
        <taxon>Streptophyta</taxon>
        <taxon>Embryophyta</taxon>
        <taxon>Tracheophyta</taxon>
        <taxon>Spermatophyta</taxon>
        <taxon>Magnoliopsida</taxon>
        <taxon>Liliopsida</taxon>
        <taxon>Poales</taxon>
        <taxon>Poaceae</taxon>
        <taxon>BOP clade</taxon>
        <taxon>Oryzoideae</taxon>
        <taxon>Oryzeae</taxon>
        <taxon>Zizaniinae</taxon>
        <taxon>Zizania</taxon>
    </lineage>
</organism>
<comment type="caution">
    <text evidence="2">The sequence shown here is derived from an EMBL/GenBank/DDBJ whole genome shotgun (WGS) entry which is preliminary data.</text>
</comment>
<gene>
    <name evidence="2" type="ORF">GUJ93_ZPchr0005g15859</name>
</gene>
<dbReference type="AlphaFoldDB" id="A0A8J5VR34"/>
<sequence length="124" mass="13449">MPRIESLVGHRCDVLRSGVSSRTSSTYSGGRAEPKPHRQKGRVSSHMSVTRVGSGSHLPVCSHGISPLVIRDSEVGRHRPSHPDPGPERRGGRFVCRLPPVPFPAFSRLTGARGGRKIHGIHLL</sequence>
<reference evidence="2" key="2">
    <citation type="submission" date="2021-02" db="EMBL/GenBank/DDBJ databases">
        <authorList>
            <person name="Kimball J.A."/>
            <person name="Haas M.W."/>
            <person name="Macchietto M."/>
            <person name="Kono T."/>
            <person name="Duquette J."/>
            <person name="Shao M."/>
        </authorList>
    </citation>
    <scope>NUCLEOTIDE SEQUENCE</scope>
    <source>
        <tissue evidence="2">Fresh leaf tissue</tissue>
    </source>
</reference>